<proteinExistence type="predicted"/>
<dbReference type="OrthoDB" id="8403094at2"/>
<protein>
    <submittedName>
        <fullName evidence="3">Uncharacterized protein</fullName>
    </submittedName>
</protein>
<keyword evidence="4" id="KW-1185">Reference proteome</keyword>
<feature type="chain" id="PRO_5004210462" evidence="2">
    <location>
        <begin position="31"/>
        <end position="151"/>
    </location>
</feature>
<feature type="region of interest" description="Disordered" evidence="1">
    <location>
        <begin position="127"/>
        <end position="151"/>
    </location>
</feature>
<evidence type="ECO:0000313" key="4">
    <source>
        <dbReference type="Proteomes" id="UP000008809"/>
    </source>
</evidence>
<dbReference type="KEGG" id="rpb:RPB_1100"/>
<gene>
    <name evidence="3" type="ordered locus">RPB_1100</name>
</gene>
<keyword evidence="2" id="KW-0732">Signal</keyword>
<dbReference type="Proteomes" id="UP000008809">
    <property type="component" value="Chromosome"/>
</dbReference>
<feature type="signal peptide" evidence="2">
    <location>
        <begin position="1"/>
        <end position="30"/>
    </location>
</feature>
<evidence type="ECO:0000256" key="2">
    <source>
        <dbReference type="SAM" id="SignalP"/>
    </source>
</evidence>
<evidence type="ECO:0000256" key="1">
    <source>
        <dbReference type="SAM" id="MobiDB-lite"/>
    </source>
</evidence>
<sequence length="151" mass="15315">MKFLLAIRRLLAAVMVTGLVLAPLARPAMAAAPSAMPMQAMPTQGPMAHEGADHAMAGHLAAVPSVGAMSAAVVDEMAEMPCCPSEAPPTAVDCGKCLSMAGCSSNFLTGMPGTVALPLPAATIGAQMPTNDFRPDGLGHPPPEYPPRSLV</sequence>
<organism evidence="3 4">
    <name type="scientific">Rhodopseudomonas palustris (strain HaA2)</name>
    <dbReference type="NCBI Taxonomy" id="316058"/>
    <lineage>
        <taxon>Bacteria</taxon>
        <taxon>Pseudomonadati</taxon>
        <taxon>Pseudomonadota</taxon>
        <taxon>Alphaproteobacteria</taxon>
        <taxon>Hyphomicrobiales</taxon>
        <taxon>Nitrobacteraceae</taxon>
        <taxon>Rhodopseudomonas</taxon>
    </lineage>
</organism>
<dbReference type="AlphaFoldDB" id="Q2J150"/>
<accession>Q2J150</accession>
<dbReference type="EMBL" id="CP000250">
    <property type="protein sequence ID" value="ABD05810.1"/>
    <property type="molecule type" value="Genomic_DNA"/>
</dbReference>
<name>Q2J150_RHOP2</name>
<dbReference type="RefSeq" id="WP_011439999.1">
    <property type="nucleotide sequence ID" value="NC_007778.1"/>
</dbReference>
<dbReference type="HOGENOM" id="CLU_1729976_0_0_5"/>
<feature type="compositionally biased region" description="Pro residues" evidence="1">
    <location>
        <begin position="140"/>
        <end position="151"/>
    </location>
</feature>
<dbReference type="STRING" id="316058.RPB_1100"/>
<reference evidence="3 4" key="1">
    <citation type="submission" date="2006-01" db="EMBL/GenBank/DDBJ databases">
        <title>Complete sequence of Rhodopseudomonas palustris HaA2.</title>
        <authorList>
            <consortium name="US DOE Joint Genome Institute"/>
            <person name="Copeland A."/>
            <person name="Lucas S."/>
            <person name="Lapidus A."/>
            <person name="Barry K."/>
            <person name="Detter J.C."/>
            <person name="Glavina T."/>
            <person name="Hammon N."/>
            <person name="Israni S."/>
            <person name="Pitluck S."/>
            <person name="Chain P."/>
            <person name="Malfatti S."/>
            <person name="Shin M."/>
            <person name="Vergez L."/>
            <person name="Schmutz J."/>
            <person name="Larimer F."/>
            <person name="Land M."/>
            <person name="Hauser L."/>
            <person name="Pelletier D.A."/>
            <person name="Kyrpides N."/>
            <person name="Anderson I."/>
            <person name="Oda Y."/>
            <person name="Harwood C.S."/>
            <person name="Richardson P."/>
        </authorList>
    </citation>
    <scope>NUCLEOTIDE SEQUENCE [LARGE SCALE GENOMIC DNA]</scope>
    <source>
        <strain evidence="3 4">HaA2</strain>
    </source>
</reference>
<evidence type="ECO:0000313" key="3">
    <source>
        <dbReference type="EMBL" id="ABD05810.1"/>
    </source>
</evidence>